<comment type="caution">
    <text evidence="2">The sequence shown here is derived from an EMBL/GenBank/DDBJ whole genome shotgun (WGS) entry which is preliminary data.</text>
</comment>
<evidence type="ECO:0000313" key="3">
    <source>
        <dbReference type="Proteomes" id="UP000032544"/>
    </source>
</evidence>
<proteinExistence type="predicted"/>
<feature type="chain" id="PRO_5002331180" description="DUF481 domain-containing protein" evidence="1">
    <location>
        <begin position="22"/>
        <end position="342"/>
    </location>
</feature>
<name>A0A0D8J637_9BACT</name>
<sequence length="342" mass="38468">MRNKKCIISVLLIFSFIQVIAQNDKIYTSNGDVLVGEIKSMKRGVLVYDTDYADSDFQVDWEEIEGIVSTRLLIIYTVDGKKYNGGLNSLPDEPKKITIQTLDDNISVNMDQIVEITSLEQRIIDRIIISIDAGLSYSKANNVRQTSAAAKVSYRGIKWNISAQFNNVGTTQDNVEPLKRTDGGVTLVRDIWGNGMILGGAEFLSNSEQMLDLRSTFRAGLGLYLLRTNHMYMQSGLGLAFSQEKYGGDNPTSQGSFEGLGLFDFNAYDLGDLSFQFKLTTYPSLSDWGRWRIDMDTSLKYDLPLDFYVKLSYVHNFDSDPLVAGVAKNDFVFKTSLGWEWD</sequence>
<organism evidence="2 3">
    <name type="scientific">Draconibacterium sediminis</name>
    <dbReference type="NCBI Taxonomy" id="1544798"/>
    <lineage>
        <taxon>Bacteria</taxon>
        <taxon>Pseudomonadati</taxon>
        <taxon>Bacteroidota</taxon>
        <taxon>Bacteroidia</taxon>
        <taxon>Marinilabiliales</taxon>
        <taxon>Prolixibacteraceae</taxon>
        <taxon>Draconibacterium</taxon>
    </lineage>
</organism>
<dbReference type="OrthoDB" id="1117610at2"/>
<protein>
    <recommendedName>
        <fullName evidence="4">DUF481 domain-containing protein</fullName>
    </recommendedName>
</protein>
<dbReference type="Proteomes" id="UP000032544">
    <property type="component" value="Unassembled WGS sequence"/>
</dbReference>
<dbReference type="Pfam" id="PF04338">
    <property type="entry name" value="DUF481"/>
    <property type="match status" value="1"/>
</dbReference>
<feature type="signal peptide" evidence="1">
    <location>
        <begin position="1"/>
        <end position="21"/>
    </location>
</feature>
<dbReference type="AlphaFoldDB" id="A0A0D8J637"/>
<reference evidence="2 3" key="1">
    <citation type="submission" date="2014-09" db="EMBL/GenBank/DDBJ databases">
        <title>Draft Genome Sequence of Draconibacterium sp. JN14CK-3.</title>
        <authorList>
            <person name="Dong C."/>
            <person name="Lai Q."/>
            <person name="Shao Z."/>
        </authorList>
    </citation>
    <scope>NUCLEOTIDE SEQUENCE [LARGE SCALE GENOMIC DNA]</scope>
    <source>
        <strain evidence="2 3">JN14CK-3</strain>
    </source>
</reference>
<dbReference type="RefSeq" id="WP_045032112.1">
    <property type="nucleotide sequence ID" value="NZ_JRHC01000005.1"/>
</dbReference>
<evidence type="ECO:0008006" key="4">
    <source>
        <dbReference type="Google" id="ProtNLM"/>
    </source>
</evidence>
<dbReference type="STRING" id="1544798.LH29_17820"/>
<dbReference type="InterPro" id="IPR007433">
    <property type="entry name" value="DUF481"/>
</dbReference>
<gene>
    <name evidence="2" type="ORF">LH29_17820</name>
</gene>
<evidence type="ECO:0000256" key="1">
    <source>
        <dbReference type="SAM" id="SignalP"/>
    </source>
</evidence>
<accession>A0A0D8J637</accession>
<evidence type="ECO:0000313" key="2">
    <source>
        <dbReference type="EMBL" id="KJF42430.1"/>
    </source>
</evidence>
<keyword evidence="1" id="KW-0732">Signal</keyword>
<dbReference type="EMBL" id="JRHC01000005">
    <property type="protein sequence ID" value="KJF42430.1"/>
    <property type="molecule type" value="Genomic_DNA"/>
</dbReference>
<keyword evidence="3" id="KW-1185">Reference proteome</keyword>